<dbReference type="AlphaFoldDB" id="A0A9P6C945"/>
<gene>
    <name evidence="1" type="ORF">P691DRAFT_148967</name>
</gene>
<keyword evidence="2" id="KW-1185">Reference proteome</keyword>
<reference evidence="1" key="1">
    <citation type="submission" date="2020-11" db="EMBL/GenBank/DDBJ databases">
        <authorList>
            <consortium name="DOE Joint Genome Institute"/>
            <person name="Ahrendt S."/>
            <person name="Riley R."/>
            <person name="Andreopoulos W."/>
            <person name="Labutti K."/>
            <person name="Pangilinan J."/>
            <person name="Ruiz-Duenas F.J."/>
            <person name="Barrasa J.M."/>
            <person name="Sanchez-Garcia M."/>
            <person name="Camarero S."/>
            <person name="Miyauchi S."/>
            <person name="Serrano A."/>
            <person name="Linde D."/>
            <person name="Babiker R."/>
            <person name="Drula E."/>
            <person name="Ayuso-Fernandez I."/>
            <person name="Pacheco R."/>
            <person name="Padilla G."/>
            <person name="Ferreira P."/>
            <person name="Barriuso J."/>
            <person name="Kellner H."/>
            <person name="Castanera R."/>
            <person name="Alfaro M."/>
            <person name="Ramirez L."/>
            <person name="Pisabarro A.G."/>
            <person name="Kuo A."/>
            <person name="Tritt A."/>
            <person name="Lipzen A."/>
            <person name="He G."/>
            <person name="Yan M."/>
            <person name="Ng V."/>
            <person name="Cullen D."/>
            <person name="Martin F."/>
            <person name="Rosso M.-N."/>
            <person name="Henrissat B."/>
            <person name="Hibbett D."/>
            <person name="Martinez A.T."/>
            <person name="Grigoriev I.V."/>
        </authorList>
    </citation>
    <scope>NUCLEOTIDE SEQUENCE</scope>
    <source>
        <strain evidence="1">MF-IS2</strain>
    </source>
</reference>
<dbReference type="EMBL" id="MU151067">
    <property type="protein sequence ID" value="KAF9452844.1"/>
    <property type="molecule type" value="Genomic_DNA"/>
</dbReference>
<organism evidence="1 2">
    <name type="scientific">Macrolepiota fuliginosa MF-IS2</name>
    <dbReference type="NCBI Taxonomy" id="1400762"/>
    <lineage>
        <taxon>Eukaryota</taxon>
        <taxon>Fungi</taxon>
        <taxon>Dikarya</taxon>
        <taxon>Basidiomycota</taxon>
        <taxon>Agaricomycotina</taxon>
        <taxon>Agaricomycetes</taxon>
        <taxon>Agaricomycetidae</taxon>
        <taxon>Agaricales</taxon>
        <taxon>Agaricineae</taxon>
        <taxon>Agaricaceae</taxon>
        <taxon>Macrolepiota</taxon>
    </lineage>
</organism>
<evidence type="ECO:0000313" key="1">
    <source>
        <dbReference type="EMBL" id="KAF9452844.1"/>
    </source>
</evidence>
<evidence type="ECO:0000313" key="2">
    <source>
        <dbReference type="Proteomes" id="UP000807342"/>
    </source>
</evidence>
<dbReference type="OrthoDB" id="2586076at2759"/>
<dbReference type="Proteomes" id="UP000807342">
    <property type="component" value="Unassembled WGS sequence"/>
</dbReference>
<evidence type="ECO:0008006" key="3">
    <source>
        <dbReference type="Google" id="ProtNLM"/>
    </source>
</evidence>
<name>A0A9P6C945_9AGAR</name>
<protein>
    <recommendedName>
        <fullName evidence="3">Arrestin-like N-terminal domain-containing protein</fullName>
    </recommendedName>
</protein>
<sequence>MEEDMPPPYEVDETQPLPTYSCNVSSSECLLQIEPPRMTNCPACDWMFETKQMRINLGPRLWNLHSPSYGLNGRIEGTIRLSGDHDRIESVTMTLEGRIRITGSQRTAMSADTVTTLVSRTMTIYDCTEADSFSFDEDHAFSLTIPQNAEIKGQLTKLPPSHFSDNQLFSSEVFYTVKFELKRKGMGLKKHESKVVRVLYFPKSTPTEPPMHTIPRPSRRQRDTELYRLYDRVKTASLTPYHPIVGKSKPKRSTSSLDNFGQCAFLSLPHPQCYASGQIIPFTLSLVFPDDPALGQLLTRSIRIQLLRRVSVWKRGSDLMQRDTLVSVATLRYGREYREGIIFLKGEVQAGDPGKEVSWALDGVAEVQYVLRVTLKPPTNLIGSIPCFKHEEVLKLTTDSWGILDRELSSTGGTPTPAIGLATGIRRSE</sequence>
<proteinExistence type="predicted"/>
<accession>A0A9P6C945</accession>
<comment type="caution">
    <text evidence="1">The sequence shown here is derived from an EMBL/GenBank/DDBJ whole genome shotgun (WGS) entry which is preliminary data.</text>
</comment>